<protein>
    <submittedName>
        <fullName evidence="9">Oleate activated transcription factor 3</fullName>
    </submittedName>
</protein>
<dbReference type="CDD" id="cd12148">
    <property type="entry name" value="fungal_TF_MHR"/>
    <property type="match status" value="1"/>
</dbReference>
<evidence type="ECO:0000259" key="8">
    <source>
        <dbReference type="PROSITE" id="PS50048"/>
    </source>
</evidence>
<keyword evidence="7" id="KW-1133">Transmembrane helix</keyword>
<dbReference type="EMBL" id="CVMT01000012">
    <property type="protein sequence ID" value="CRG92451.1"/>
    <property type="molecule type" value="Genomic_DNA"/>
</dbReference>
<evidence type="ECO:0000313" key="9">
    <source>
        <dbReference type="EMBL" id="CRG92451.1"/>
    </source>
</evidence>
<evidence type="ECO:0000256" key="3">
    <source>
        <dbReference type="ARBA" id="ARBA00023125"/>
    </source>
</evidence>
<comment type="subcellular location">
    <subcellularLocation>
        <location evidence="1">Nucleus</location>
    </subcellularLocation>
</comment>
<feature type="compositionally biased region" description="Low complexity" evidence="6">
    <location>
        <begin position="87"/>
        <end position="103"/>
    </location>
</feature>
<evidence type="ECO:0000256" key="5">
    <source>
        <dbReference type="ARBA" id="ARBA00023242"/>
    </source>
</evidence>
<dbReference type="GO" id="GO:0000981">
    <property type="term" value="F:DNA-binding transcription factor activity, RNA polymerase II-specific"/>
    <property type="evidence" value="ECO:0007669"/>
    <property type="project" value="InterPro"/>
</dbReference>
<keyword evidence="7" id="KW-0812">Transmembrane</keyword>
<dbReference type="InterPro" id="IPR001138">
    <property type="entry name" value="Zn2Cys6_DnaBD"/>
</dbReference>
<dbReference type="AlphaFoldDB" id="A0A0U1MBJ8"/>
<dbReference type="OMA" id="WIFRAIQ"/>
<sequence>MKRPHNSLPASQFRRKNGQQSSCENCRRSKLACDHVIPHCGRCVRLKRTTTCVYLLSPLTKSSAACTTKRPALATRPISKPTRPSGASFSSPCTSTLSASSTAELEAGMRDWQSETSRDGPSGGLPERCSEITSWESIFNEFNIQIEPDTTQKDTAVESCSAKWKEPVLMQHAITALTQIPARALCDGLLEHAVKYPDFGCHEPFLLLLHDSWWENFESFLEDSTCLLQNLELIVEQLWTNTASRSTGSLPSDSGEWLQFWTGANTTWDSLAYLLSAYGSACASLPSSHPLIVDYDKGQVCRDLGKGIKACLVICEAHETSSVNLVNAHAGMVLLQNSYDGNDSKHNYTNIAFLTRLVINMGLHLGPIHACFLQTQLEHKAFHRAFAMDKSIATSGGRPPQLTRRFNQCPLPLDLSDEQLLLSGAELDLALGLLDADGWSTGECSHPVSYLRALSKLGHHREEILELTLGPSAGLLVDLQSDIVNRLQATYKGLPQRLQYTPDLHLRLAPFDFLNVVFLHLEYHKNIFLLYRLSRAVPLSQNQPLLSSAKAIINVMTMLHTHRDSLGEMFLFFPWAVMFYGTPAAAILAIELLVRPRCLPATMTTTSAAEIQPRSEIIQELSIFISCLKSIPTTEGNHAPCRRVARRLRKILDQILESPGSTVSSTTTPSMATPATNATTPITDIDWQVFSTGPCDPDYTQWLDSSTWVDIAAAPLDLGIDDFGLNNACFAEPDYSGSKDKGAAGSGRTGFHY</sequence>
<gene>
    <name evidence="9" type="ORF">PISL3812_09511</name>
</gene>
<dbReference type="SUPFAM" id="SSF57701">
    <property type="entry name" value="Zn2/Cys6 DNA-binding domain"/>
    <property type="match status" value="1"/>
</dbReference>
<dbReference type="CDD" id="cd00067">
    <property type="entry name" value="GAL4"/>
    <property type="match status" value="1"/>
</dbReference>
<dbReference type="Pfam" id="PF00172">
    <property type="entry name" value="Zn_clus"/>
    <property type="match status" value="1"/>
</dbReference>
<dbReference type="InterPro" id="IPR036864">
    <property type="entry name" value="Zn2-C6_fun-type_DNA-bd_sf"/>
</dbReference>
<feature type="compositionally biased region" description="Basic and acidic residues" evidence="6">
    <location>
        <begin position="107"/>
        <end position="118"/>
    </location>
</feature>
<feature type="transmembrane region" description="Helical" evidence="7">
    <location>
        <begin position="572"/>
        <end position="594"/>
    </location>
</feature>
<dbReference type="PROSITE" id="PS50048">
    <property type="entry name" value="ZN2_CY6_FUNGAL_2"/>
    <property type="match status" value="1"/>
</dbReference>
<feature type="domain" description="Zn(2)-C6 fungal-type" evidence="8">
    <location>
        <begin position="22"/>
        <end position="54"/>
    </location>
</feature>
<evidence type="ECO:0000256" key="7">
    <source>
        <dbReference type="SAM" id="Phobius"/>
    </source>
</evidence>
<dbReference type="PANTHER" id="PTHR31001">
    <property type="entry name" value="UNCHARACTERIZED TRANSCRIPTIONAL REGULATORY PROTEIN"/>
    <property type="match status" value="1"/>
</dbReference>
<proteinExistence type="predicted"/>
<keyword evidence="3" id="KW-0238">DNA-binding</keyword>
<dbReference type="PROSITE" id="PS00463">
    <property type="entry name" value="ZN2_CY6_FUNGAL_1"/>
    <property type="match status" value="1"/>
</dbReference>
<keyword evidence="7" id="KW-0472">Membrane</keyword>
<evidence type="ECO:0000256" key="1">
    <source>
        <dbReference type="ARBA" id="ARBA00004123"/>
    </source>
</evidence>
<evidence type="ECO:0000256" key="2">
    <source>
        <dbReference type="ARBA" id="ARBA00023015"/>
    </source>
</evidence>
<dbReference type="GO" id="GO:0005634">
    <property type="term" value="C:nucleus"/>
    <property type="evidence" value="ECO:0007669"/>
    <property type="project" value="UniProtKB-SubCell"/>
</dbReference>
<dbReference type="STRING" id="28573.A0A0U1MBJ8"/>
<dbReference type="InterPro" id="IPR050613">
    <property type="entry name" value="Sec_Metabolite_Reg"/>
</dbReference>
<dbReference type="SMART" id="SM00066">
    <property type="entry name" value="GAL4"/>
    <property type="match status" value="1"/>
</dbReference>
<dbReference type="OrthoDB" id="429143at2759"/>
<keyword evidence="10" id="KW-1185">Reference proteome</keyword>
<reference evidence="9 10" key="1">
    <citation type="submission" date="2015-04" db="EMBL/GenBank/DDBJ databases">
        <authorList>
            <person name="Syromyatnikov M.Y."/>
            <person name="Popov V.N."/>
        </authorList>
    </citation>
    <scope>NUCLEOTIDE SEQUENCE [LARGE SCALE GENOMIC DNA]</scope>
    <source>
        <strain evidence="9">WF-38-12</strain>
    </source>
</reference>
<dbReference type="Gene3D" id="4.10.240.10">
    <property type="entry name" value="Zn(2)-C6 fungal-type DNA-binding domain"/>
    <property type="match status" value="1"/>
</dbReference>
<keyword evidence="2" id="KW-0805">Transcription regulation</keyword>
<dbReference type="Proteomes" id="UP000054383">
    <property type="component" value="Unassembled WGS sequence"/>
</dbReference>
<dbReference type="GO" id="GO:0003677">
    <property type="term" value="F:DNA binding"/>
    <property type="evidence" value="ECO:0007669"/>
    <property type="project" value="UniProtKB-KW"/>
</dbReference>
<organism evidence="9 10">
    <name type="scientific">Talaromyces islandicus</name>
    <name type="common">Penicillium islandicum</name>
    <dbReference type="NCBI Taxonomy" id="28573"/>
    <lineage>
        <taxon>Eukaryota</taxon>
        <taxon>Fungi</taxon>
        <taxon>Dikarya</taxon>
        <taxon>Ascomycota</taxon>
        <taxon>Pezizomycotina</taxon>
        <taxon>Eurotiomycetes</taxon>
        <taxon>Eurotiomycetidae</taxon>
        <taxon>Eurotiales</taxon>
        <taxon>Trichocomaceae</taxon>
        <taxon>Talaromyces</taxon>
        <taxon>Talaromyces sect. Islandici</taxon>
    </lineage>
</organism>
<keyword evidence="4" id="KW-0804">Transcription</keyword>
<evidence type="ECO:0000256" key="4">
    <source>
        <dbReference type="ARBA" id="ARBA00023163"/>
    </source>
</evidence>
<accession>A0A0U1MBJ8</accession>
<feature type="region of interest" description="Disordered" evidence="6">
    <location>
        <begin position="70"/>
        <end position="127"/>
    </location>
</feature>
<feature type="region of interest" description="Disordered" evidence="6">
    <location>
        <begin position="659"/>
        <end position="678"/>
    </location>
</feature>
<evidence type="ECO:0000313" key="10">
    <source>
        <dbReference type="Proteomes" id="UP000054383"/>
    </source>
</evidence>
<dbReference type="PANTHER" id="PTHR31001:SF40">
    <property type="entry name" value="ZN(II)2CYS6 TRANSCRIPTION FACTOR (EUROFUNG)"/>
    <property type="match status" value="1"/>
</dbReference>
<dbReference type="GO" id="GO:0008270">
    <property type="term" value="F:zinc ion binding"/>
    <property type="evidence" value="ECO:0007669"/>
    <property type="project" value="InterPro"/>
</dbReference>
<name>A0A0U1MBJ8_TALIS</name>
<evidence type="ECO:0000256" key="6">
    <source>
        <dbReference type="SAM" id="MobiDB-lite"/>
    </source>
</evidence>
<keyword evidence="5" id="KW-0539">Nucleus</keyword>